<evidence type="ECO:0000256" key="2">
    <source>
        <dbReference type="SAM" id="SignalP"/>
    </source>
</evidence>
<name>A0AAN9ZDB0_9ORTH</name>
<dbReference type="AlphaFoldDB" id="A0AAN9ZDB0"/>
<feature type="region of interest" description="Disordered" evidence="1">
    <location>
        <begin position="38"/>
        <end position="79"/>
    </location>
</feature>
<dbReference type="EMBL" id="JAZDUA010000030">
    <property type="protein sequence ID" value="KAK7872026.1"/>
    <property type="molecule type" value="Genomic_DNA"/>
</dbReference>
<feature type="signal peptide" evidence="2">
    <location>
        <begin position="1"/>
        <end position="19"/>
    </location>
</feature>
<feature type="compositionally biased region" description="Low complexity" evidence="1">
    <location>
        <begin position="288"/>
        <end position="300"/>
    </location>
</feature>
<organism evidence="3 4">
    <name type="scientific">Gryllus longicercus</name>
    <dbReference type="NCBI Taxonomy" id="2509291"/>
    <lineage>
        <taxon>Eukaryota</taxon>
        <taxon>Metazoa</taxon>
        <taxon>Ecdysozoa</taxon>
        <taxon>Arthropoda</taxon>
        <taxon>Hexapoda</taxon>
        <taxon>Insecta</taxon>
        <taxon>Pterygota</taxon>
        <taxon>Neoptera</taxon>
        <taxon>Polyneoptera</taxon>
        <taxon>Orthoptera</taxon>
        <taxon>Ensifera</taxon>
        <taxon>Gryllidea</taxon>
        <taxon>Grylloidea</taxon>
        <taxon>Gryllidae</taxon>
        <taxon>Gryllinae</taxon>
        <taxon>Gryllus</taxon>
    </lineage>
</organism>
<evidence type="ECO:0000313" key="4">
    <source>
        <dbReference type="Proteomes" id="UP001378592"/>
    </source>
</evidence>
<feature type="compositionally biased region" description="Low complexity" evidence="1">
    <location>
        <begin position="256"/>
        <end position="267"/>
    </location>
</feature>
<reference evidence="3 4" key="1">
    <citation type="submission" date="2024-03" db="EMBL/GenBank/DDBJ databases">
        <title>The genome assembly and annotation of the cricket Gryllus longicercus Weissman &amp; Gray.</title>
        <authorList>
            <person name="Szrajer S."/>
            <person name="Gray D."/>
            <person name="Ylla G."/>
        </authorList>
    </citation>
    <scope>NUCLEOTIDE SEQUENCE [LARGE SCALE GENOMIC DNA]</scope>
    <source>
        <strain evidence="3">DAG 2021-001</strain>
        <tissue evidence="3">Whole body minus gut</tissue>
    </source>
</reference>
<feature type="compositionally biased region" description="Pro residues" evidence="1">
    <location>
        <begin position="199"/>
        <end position="216"/>
    </location>
</feature>
<evidence type="ECO:0000313" key="3">
    <source>
        <dbReference type="EMBL" id="KAK7872026.1"/>
    </source>
</evidence>
<sequence>MRLILLVVLAAALAAPARAQLFPFSNLHSYFKSVSAGGPGADAGAEAEAEGDAEAAGTAPEAGEARAEPAAAAAEHVPSRELRPPANHRLHEADAQPAEAAPVVGLLRPASYPSQVLQPPPSRAPALDYAAQLAAAPSPSPAAEAVAFAPAFLPAPAPAPAASAAPAPAAFTAAQPSLVLLPPPSAAAAALPAPTAAPAAPPKPPPNHKPAAPAPYPKKYRPAQEKSALKAAVGPAPKKKHAPLKKASATALSKEQTQFKQQQRQSQHVAATVEAARLRPAPAEQVAAAHAAPTAVDAPPLTARASSTLRPPPHSPLFSFGSRGNFTC</sequence>
<feature type="region of interest" description="Disordered" evidence="1">
    <location>
        <begin position="288"/>
        <end position="328"/>
    </location>
</feature>
<comment type="caution">
    <text evidence="3">The sequence shown here is derived from an EMBL/GenBank/DDBJ whole genome shotgun (WGS) entry which is preliminary data.</text>
</comment>
<feature type="chain" id="PRO_5042958697" description="Accessory gland protein" evidence="2">
    <location>
        <begin position="20"/>
        <end position="328"/>
    </location>
</feature>
<accession>A0AAN9ZDB0</accession>
<gene>
    <name evidence="3" type="ORF">R5R35_004538</name>
</gene>
<proteinExistence type="predicted"/>
<evidence type="ECO:0000256" key="1">
    <source>
        <dbReference type="SAM" id="MobiDB-lite"/>
    </source>
</evidence>
<feature type="compositionally biased region" description="Low complexity" evidence="1">
    <location>
        <begin position="54"/>
        <end position="75"/>
    </location>
</feature>
<feature type="region of interest" description="Disordered" evidence="1">
    <location>
        <begin position="192"/>
        <end position="268"/>
    </location>
</feature>
<keyword evidence="2" id="KW-0732">Signal</keyword>
<evidence type="ECO:0008006" key="5">
    <source>
        <dbReference type="Google" id="ProtNLM"/>
    </source>
</evidence>
<dbReference type="Proteomes" id="UP001378592">
    <property type="component" value="Unassembled WGS sequence"/>
</dbReference>
<keyword evidence="4" id="KW-1185">Reference proteome</keyword>
<protein>
    <recommendedName>
        <fullName evidence="5">Accessory gland protein</fullName>
    </recommendedName>
</protein>